<organism evidence="1 2">
    <name type="scientific">Vagococcus allomyrinae</name>
    <dbReference type="NCBI Taxonomy" id="2794353"/>
    <lineage>
        <taxon>Bacteria</taxon>
        <taxon>Bacillati</taxon>
        <taxon>Bacillota</taxon>
        <taxon>Bacilli</taxon>
        <taxon>Lactobacillales</taxon>
        <taxon>Enterococcaceae</taxon>
        <taxon>Vagococcus</taxon>
    </lineage>
</organism>
<dbReference type="Proteomes" id="UP000674938">
    <property type="component" value="Unassembled WGS sequence"/>
</dbReference>
<dbReference type="EMBL" id="JAEEGA010000031">
    <property type="protein sequence ID" value="MBP1044532.1"/>
    <property type="molecule type" value="Genomic_DNA"/>
</dbReference>
<accession>A0A940SUP1</accession>
<dbReference type="Gene3D" id="3.20.80.10">
    <property type="entry name" value="Regulatory factor, effector binding domain"/>
    <property type="match status" value="1"/>
</dbReference>
<protein>
    <submittedName>
        <fullName evidence="1">DUF5085 family protein</fullName>
    </submittedName>
</protein>
<reference evidence="1" key="1">
    <citation type="submission" date="2020-12" db="EMBL/GenBank/DDBJ databases">
        <title>Vagococcus allomyrinae sp. nov. and Enterococcus lavae sp. nov., isolated from the larvae of Allomyrina dichotoma.</title>
        <authorList>
            <person name="Lee S.D."/>
        </authorList>
    </citation>
    <scope>NUCLEOTIDE SEQUENCE</scope>
    <source>
        <strain evidence="1">BWB3-3</strain>
    </source>
</reference>
<comment type="caution">
    <text evidence="1">The sequence shown here is derived from an EMBL/GenBank/DDBJ whole genome shotgun (WGS) entry which is preliminary data.</text>
</comment>
<sequence>MIVENKKLAYRNVYMETYSFYPEDIDEALEKYQSKLEEVGLTPVGPFFYEVISDIQDEIMDATFYMPIKESRLPDNFDDEFVRFSSYLRIDQMIMTRVMGDFEKEAQSRYNEMLRYAGDQDLTIVTPFFNVFKSIEDQTYVEIYLGATRIFDTPEEEVFHLLSDIEERRGRKKVPFYKRFFNRRKSDG</sequence>
<proteinExistence type="predicted"/>
<gene>
    <name evidence="1" type="ORF">I6N95_26330</name>
</gene>
<dbReference type="InterPro" id="IPR031664">
    <property type="entry name" value="DUF5085"/>
</dbReference>
<dbReference type="Pfam" id="PF16895">
    <property type="entry name" value="DUF5085"/>
    <property type="match status" value="1"/>
</dbReference>
<dbReference type="AlphaFoldDB" id="A0A940SUP1"/>
<name>A0A940SUP1_9ENTE</name>
<dbReference type="InterPro" id="IPR011256">
    <property type="entry name" value="Reg_factor_effector_dom_sf"/>
</dbReference>
<evidence type="ECO:0000313" key="2">
    <source>
        <dbReference type="Proteomes" id="UP000674938"/>
    </source>
</evidence>
<dbReference type="RefSeq" id="WP_209533064.1">
    <property type="nucleotide sequence ID" value="NZ_JAEEGA010000031.1"/>
</dbReference>
<evidence type="ECO:0000313" key="1">
    <source>
        <dbReference type="EMBL" id="MBP1044532.1"/>
    </source>
</evidence>
<keyword evidence="2" id="KW-1185">Reference proteome</keyword>